<dbReference type="AlphaFoldDB" id="A0AAV0RVI4"/>
<sequence>MGSFLLSKRFLCSIKEAREGKAYINLSRL</sequence>
<reference evidence="1" key="1">
    <citation type="submission" date="2022-08" db="EMBL/GenBank/DDBJ databases">
        <authorList>
            <person name="Gutierrez-Valencia J."/>
        </authorList>
    </citation>
    <scope>NUCLEOTIDE SEQUENCE</scope>
</reference>
<dbReference type="EMBL" id="CAMGYJ010000011">
    <property type="protein sequence ID" value="CAI0583590.1"/>
    <property type="molecule type" value="Genomic_DNA"/>
</dbReference>
<dbReference type="Proteomes" id="UP001154282">
    <property type="component" value="Unassembled WGS sequence"/>
</dbReference>
<proteinExistence type="predicted"/>
<protein>
    <submittedName>
        <fullName evidence="1">Uncharacterized protein</fullName>
    </submittedName>
</protein>
<organism evidence="1 2">
    <name type="scientific">Linum tenue</name>
    <dbReference type="NCBI Taxonomy" id="586396"/>
    <lineage>
        <taxon>Eukaryota</taxon>
        <taxon>Viridiplantae</taxon>
        <taxon>Streptophyta</taxon>
        <taxon>Embryophyta</taxon>
        <taxon>Tracheophyta</taxon>
        <taxon>Spermatophyta</taxon>
        <taxon>Magnoliopsida</taxon>
        <taxon>eudicotyledons</taxon>
        <taxon>Gunneridae</taxon>
        <taxon>Pentapetalae</taxon>
        <taxon>rosids</taxon>
        <taxon>fabids</taxon>
        <taxon>Malpighiales</taxon>
        <taxon>Linaceae</taxon>
        <taxon>Linum</taxon>
    </lineage>
</organism>
<gene>
    <name evidence="1" type="ORF">LITE_LOCUS50153</name>
</gene>
<evidence type="ECO:0000313" key="2">
    <source>
        <dbReference type="Proteomes" id="UP001154282"/>
    </source>
</evidence>
<name>A0AAV0RVI4_9ROSI</name>
<comment type="caution">
    <text evidence="1">The sequence shown here is derived from an EMBL/GenBank/DDBJ whole genome shotgun (WGS) entry which is preliminary data.</text>
</comment>
<evidence type="ECO:0000313" key="1">
    <source>
        <dbReference type="EMBL" id="CAI0583590.1"/>
    </source>
</evidence>
<accession>A0AAV0RVI4</accession>
<keyword evidence="2" id="KW-1185">Reference proteome</keyword>